<dbReference type="Proteomes" id="UP001412067">
    <property type="component" value="Unassembled WGS sequence"/>
</dbReference>
<sequence>MMKCCKPARYSLVADNLRLAAPVMTGFGWDGVAQEAEHEDDDPPDHRGYFQKIWNCNRGSELRSQFLPFVIEDEVLGTFMNGKLEIIKEIY</sequence>
<proteinExistence type="predicted"/>
<keyword evidence="2" id="KW-1185">Reference proteome</keyword>
<name>A0ABR2N5N1_9ASPA</name>
<protein>
    <submittedName>
        <fullName evidence="1">Uncharacterized protein</fullName>
    </submittedName>
</protein>
<comment type="caution">
    <text evidence="1">The sequence shown here is derived from an EMBL/GenBank/DDBJ whole genome shotgun (WGS) entry which is preliminary data.</text>
</comment>
<reference evidence="1 2" key="1">
    <citation type="journal article" date="2022" name="Nat. Plants">
        <title>Genomes of leafy and leafless Platanthera orchids illuminate the evolution of mycoheterotrophy.</title>
        <authorList>
            <person name="Li M.H."/>
            <person name="Liu K.W."/>
            <person name="Li Z."/>
            <person name="Lu H.C."/>
            <person name="Ye Q.L."/>
            <person name="Zhang D."/>
            <person name="Wang J.Y."/>
            <person name="Li Y.F."/>
            <person name="Zhong Z.M."/>
            <person name="Liu X."/>
            <person name="Yu X."/>
            <person name="Liu D.K."/>
            <person name="Tu X.D."/>
            <person name="Liu B."/>
            <person name="Hao Y."/>
            <person name="Liao X.Y."/>
            <person name="Jiang Y.T."/>
            <person name="Sun W.H."/>
            <person name="Chen J."/>
            <person name="Chen Y.Q."/>
            <person name="Ai Y."/>
            <person name="Zhai J.W."/>
            <person name="Wu S.S."/>
            <person name="Zhou Z."/>
            <person name="Hsiao Y.Y."/>
            <person name="Wu W.L."/>
            <person name="Chen Y.Y."/>
            <person name="Lin Y.F."/>
            <person name="Hsu J.L."/>
            <person name="Li C.Y."/>
            <person name="Wang Z.W."/>
            <person name="Zhao X."/>
            <person name="Zhong W.Y."/>
            <person name="Ma X.K."/>
            <person name="Ma L."/>
            <person name="Huang J."/>
            <person name="Chen G.Z."/>
            <person name="Huang M.Z."/>
            <person name="Huang L."/>
            <person name="Peng D.H."/>
            <person name="Luo Y.B."/>
            <person name="Zou S.Q."/>
            <person name="Chen S.P."/>
            <person name="Lan S."/>
            <person name="Tsai W.C."/>
            <person name="Van de Peer Y."/>
            <person name="Liu Z.J."/>
        </authorList>
    </citation>
    <scope>NUCLEOTIDE SEQUENCE [LARGE SCALE GENOMIC DNA]</scope>
    <source>
        <strain evidence="1">Lor288</strain>
    </source>
</reference>
<gene>
    <name evidence="1" type="ORF">KSP40_PGU014477</name>
</gene>
<dbReference type="EMBL" id="JBBWWR010000001">
    <property type="protein sequence ID" value="KAK8971440.1"/>
    <property type="molecule type" value="Genomic_DNA"/>
</dbReference>
<evidence type="ECO:0000313" key="2">
    <source>
        <dbReference type="Proteomes" id="UP001412067"/>
    </source>
</evidence>
<organism evidence="1 2">
    <name type="scientific">Platanthera guangdongensis</name>
    <dbReference type="NCBI Taxonomy" id="2320717"/>
    <lineage>
        <taxon>Eukaryota</taxon>
        <taxon>Viridiplantae</taxon>
        <taxon>Streptophyta</taxon>
        <taxon>Embryophyta</taxon>
        <taxon>Tracheophyta</taxon>
        <taxon>Spermatophyta</taxon>
        <taxon>Magnoliopsida</taxon>
        <taxon>Liliopsida</taxon>
        <taxon>Asparagales</taxon>
        <taxon>Orchidaceae</taxon>
        <taxon>Orchidoideae</taxon>
        <taxon>Orchideae</taxon>
        <taxon>Orchidinae</taxon>
        <taxon>Platanthera</taxon>
    </lineage>
</organism>
<evidence type="ECO:0000313" key="1">
    <source>
        <dbReference type="EMBL" id="KAK8971440.1"/>
    </source>
</evidence>
<accession>A0ABR2N5N1</accession>